<sequence length="2819" mass="315405">MMSPKEVLLGTLEDLGDEDVKKFKWFLQQSEFLEKFPVIRKSRLENADRVDTVDQMVQTYCINTIKVTRMVLRKINNNDLLNNLANIISEPTDILTECQRKVKSNLKKRFQHWFEKLTKAGESKPLNEIYTELCITMKENGEVNMEHEPHLEENEPIRRVMTKGVAGIGKTVLTQKFTLDWAEDKANQDIHFTFPFTFRELNVLKEKKFSLVELVHQFFTETKEAGICRFEEFQVVFIFDGLDECRLPLDFHNNEILTDVTESTSVDVLLTNLIRGKLLPSARLWITTRPAAANQIPPECVDMVTEVRGHHESLHIMCHIPVFCWITATVLEDVLKTREGGELPKTLTEMYIHFLVVQSKLKNIKYDGRSERDSHWSPESRKIIESLGKLAFEQLQKGNLIFYESDLTECGIDIRAASVYSGVFTQIFKEERGLYQDKVFCFVHLSVQGVSGCSSCPSDLHQLWSQSASAVDKALQSPNGHLDLFLRFLLGLSLQTNQTLLRENTLLQREALLRLLPVVKASNKALLSGCNFSWRSCEALSSVLSSQSSSLRELDLSNNNLQDSGVKLLSTGLESMHCRLGNLRLSACNLTMGSCEALSSVLSSQSSSLRELDLSNNDLQESRVTVLSTGLESPHCTLETLRLSGCKLLWRSCKALSSVLSSQSSNLKSLDLSNNDLQDSGVKLLSAGLKSSNCTLILREAGDIESEWTRCSLPPLSTRQFEVVDARSLVPVVAATPNPVVDTGTSPGRSHARVLERRIRPIVDPQIQEEQCGFRPGRGALDQLYMGLWEFAQPASPHVLCGSGEGIRPCPSWYSVGGVLREYGVQGAFAKGNLSLTRSRSLVRIAGSKSDLFPVHVGLRQGCPLSPVLFIIFMDRISRRSQGPEGVRFGNHRISSLLFADDVVLLASSSQDLQHVLERFAAECEAAGMRISTSKSEAMVLDRKRVACMPSPGGWRGPASSGGVQVSRGLVHELSGCLITEEGCASLASALSSNPSHLRELDLSYNHPGDSGVKLLSAGLEHPHWRLDTLDYCELIMDTNTVNRFLMLSDNNRKVTYVEKEQPYPDHPERFDYWPQLLCRTGLTGRCYWEVEWRRRMYIYHYFLSVSADLVGESDWSAVKDPGGIEGTSPGVHLDSQIDSRVDEFPMNMKSSQKLLNTQMDEAEHLVLVFLLPDSSAAREELIMPELISVTEFISETNEDYKAPTTSSFSTRMVHCRNTVSAQCPAGRSPPSRPGAMTEPHPSDRVPTRPVSPRLEIHSPPPLSSLSSPSFILLLLLCSLLKLVVSQHVRLHSNIVQCTHVLDVDRSVLYKIKKSVKAINTSGLAHVDNEEQYIQSMEKFGDNCVSREDAEVGSAFLKFAVFTKELSALFKNLMQNMNNIITFPLDSLLKGDLKGVKGDLKKPFDKAWKDYETKLTKIEKEKREHAKQHGMIRTEFSGGEIAEEMEKERRLFQLQMCEYLLKVNEIKVKKGVDFLQNLIKYFHAQCNFFQDGLKAVESLKPSVEKLATDLTAIKQSQDGERKQLTQLRDVLKASLQSENKEDAQAKQNSGYSLHQLQGNKAHGTECSGVLYKKSEGLRKVWQKRKCSVKNGFLTICHGTANRPPAKLNLLTCQVKRNLDPDEKKSFDLFSHDRTYHFQAEDEAECQIWVSVLQNSKEEALNKAFKGDQNEGENNIVQELTKAIVEEVKRMSGNDGCCDCGAAGPTWLSTNLGVLICIECSGIHREMGVHYSRIQSLDLDVLGTSELLLAKNVGNASFNEIMEADLSVQDVSKPDPSSDMQMRKDYITAKYTEKRFARRLCADATSRLQVLYEAVKNKDILSLIQVYAEGVDLMESRSQPNEHEPGETVLHLAVRMGDRHSLHIVDFLAQNSGNLDKQTAKGSTALHYCCLTGNSECLKLLLRGKASASITNEAGETPLDVAKRLRHTQCEELLTQAQTGKFNVHVHVEYEWRLQNEDLDESDDEMEDKPIPNRREERPLSCFVSGSGLMQPNLAALARDAACMVRDKQRPQVPSMMISNETYGTMMDINLPPPGPTPPLPPRVPNRGSGLSKPAATETVGRQRSSSDPPNPQTPERNSSMCVLPAAPPPVNKRSSMLDTKTLSARNTPLPPLPPVTGGLPPVPPVPQQPTIPPPPHFKAPPLPPPVPSHQTSRPPGPKSPKSPTGYDTGSYWIMLDHTGLYSSVKRPPQRPPVRTPSVDKRGFQSKSPQSPTPPTPKPRSTFSKHKPQRVKAIYNCSADNPDELTFTEGEVIVVDGEEDSEWWVGHIEGEPTRRGVFPVTFVHFITEKPKPSEPDLHRAPTSQMGGTAEVNDEHEVRQIETASRKADRAETTIRQEDIFKASPGRDEPIRTVMTKGVAGIGKTVLTQKFTLDWAEDKANQDIHFTFPFTFRELNVLKEKKFSLVELVHQFFTETKEAGICRFEEFQVVFIFDGLDECRLPLDFHNNEILTDVTESTSVDVLLTNLIRGKLLPSARLWITTRPAAANQIPPECVDMVTEVRGFTDPQKEEYFRKRFRDEEQASTIISHIKTSRKPPHHVPHPSLLLDHCYNLTECGIDIRAASVYSGVFTQIFKEERGLYQDKVFCFVHLSVQEFLAALHVHLTFINSGVNLLSEEQPISPWLKKKILDVFDLKKYSDSEEALLRLLPVVKASNKALLSGCNLSERSCEALTALSSVLSSQSSSLRELDLSNNNLQDSGAEAAVCWTRESTLYTRNSQVSVLLLSGCLIREEGCASLASALSSNPSHLRELDLSYNHPGDSGVKLLSAGLENPHWRLETLRVDHGGEQRLKPGVRKYFCELTLDTNTVNRNLKLSEDNRK</sequence>
<organism evidence="1 2">
    <name type="scientific">Scortum barcoo</name>
    <name type="common">barcoo grunter</name>
    <dbReference type="NCBI Taxonomy" id="214431"/>
    <lineage>
        <taxon>Eukaryota</taxon>
        <taxon>Metazoa</taxon>
        <taxon>Chordata</taxon>
        <taxon>Craniata</taxon>
        <taxon>Vertebrata</taxon>
        <taxon>Euteleostomi</taxon>
        <taxon>Actinopterygii</taxon>
        <taxon>Neopterygii</taxon>
        <taxon>Teleostei</taxon>
        <taxon>Neoteleostei</taxon>
        <taxon>Acanthomorphata</taxon>
        <taxon>Eupercaria</taxon>
        <taxon>Centrarchiformes</taxon>
        <taxon>Terapontoidei</taxon>
        <taxon>Terapontidae</taxon>
        <taxon>Scortum</taxon>
    </lineage>
</organism>
<name>A0ACB8WD50_9TELE</name>
<proteinExistence type="predicted"/>
<protein>
    <submittedName>
        <fullName evidence="1">Uncharacterized protein</fullName>
    </submittedName>
</protein>
<accession>A0ACB8WD50</accession>
<dbReference type="Proteomes" id="UP000831701">
    <property type="component" value="Chromosome 13"/>
</dbReference>
<reference evidence="1" key="1">
    <citation type="submission" date="2022-04" db="EMBL/GenBank/DDBJ databases">
        <title>Jade perch genome.</title>
        <authorList>
            <person name="Chao B."/>
        </authorList>
    </citation>
    <scope>NUCLEOTIDE SEQUENCE</scope>
    <source>
        <strain evidence="1">CB-2022</strain>
    </source>
</reference>
<dbReference type="EMBL" id="CM041543">
    <property type="protein sequence ID" value="KAI3364688.1"/>
    <property type="molecule type" value="Genomic_DNA"/>
</dbReference>
<feature type="non-terminal residue" evidence="1">
    <location>
        <position position="2819"/>
    </location>
</feature>
<keyword evidence="2" id="KW-1185">Reference proteome</keyword>
<gene>
    <name evidence="1" type="ORF">L3Q82_011458</name>
</gene>
<evidence type="ECO:0000313" key="1">
    <source>
        <dbReference type="EMBL" id="KAI3364688.1"/>
    </source>
</evidence>
<comment type="caution">
    <text evidence="1">The sequence shown here is derived from an EMBL/GenBank/DDBJ whole genome shotgun (WGS) entry which is preliminary data.</text>
</comment>
<evidence type="ECO:0000313" key="2">
    <source>
        <dbReference type="Proteomes" id="UP000831701"/>
    </source>
</evidence>